<dbReference type="KEGG" id="tdn:Suden_0836"/>
<feature type="transmembrane region" description="Helical" evidence="9">
    <location>
        <begin position="214"/>
        <end position="232"/>
    </location>
</feature>
<feature type="transmembrane region" description="Helical" evidence="9">
    <location>
        <begin position="117"/>
        <end position="142"/>
    </location>
</feature>
<dbReference type="InterPro" id="IPR000160">
    <property type="entry name" value="GGDEF_dom"/>
</dbReference>
<feature type="transmembrane region" description="Helical" evidence="9">
    <location>
        <begin position="188"/>
        <end position="208"/>
    </location>
</feature>
<feature type="domain" description="GGDEF" evidence="10">
    <location>
        <begin position="360"/>
        <end position="487"/>
    </location>
</feature>
<evidence type="ECO:0000259" key="10">
    <source>
        <dbReference type="PROSITE" id="PS50887"/>
    </source>
</evidence>
<name>Q30SB7_SULDN</name>
<evidence type="ECO:0000256" key="2">
    <source>
        <dbReference type="ARBA" id="ARBA00012528"/>
    </source>
</evidence>
<dbReference type="CDD" id="cd01949">
    <property type="entry name" value="GGDEF"/>
    <property type="match status" value="1"/>
</dbReference>
<dbReference type="InterPro" id="IPR007895">
    <property type="entry name" value="MASE1"/>
</dbReference>
<feature type="transmembrane region" description="Helical" evidence="9">
    <location>
        <begin position="154"/>
        <end position="176"/>
    </location>
</feature>
<keyword evidence="4 9" id="KW-0812">Transmembrane</keyword>
<dbReference type="EMBL" id="CP000153">
    <property type="protein sequence ID" value="ABB44114.1"/>
    <property type="molecule type" value="Genomic_DNA"/>
</dbReference>
<dbReference type="eggNOG" id="COG3706">
    <property type="taxonomic scope" value="Bacteria"/>
</dbReference>
<dbReference type="InterPro" id="IPR050469">
    <property type="entry name" value="Diguanylate_Cyclase"/>
</dbReference>
<sequence>MHYYLNLKNIFLLLALSLTYIILGVMSIQFVTMPSGIAIAWFPNSLLLALFLMKNIKEWKYYIPFFIVAEIVADYQVFTLIQALQFSFINLFETMFGAYIIKKLSSNDGAGFTNTKYVLLFFLIGLTLMPAMSALFGAIVYHTQIDTQTTFFEFWRIWFFGDSIGILLLTPIMVLLKENYKSLKNYDFNIQNISIALLSIYLAIVLFSFTDINFMLPTTPLLFVLLLLWIVYKQGVLPGMIMALLITSIAIYYTSSGLGPFSIFGLKGTTIYLQEFIAILVITTLFFGVLHQEINESKAKLEELNKNLENMVKEKTKSLMEANQKLNNLASKDSLTNIFNRRIIDEFISKETIKSKRYNNSLALIMIDIDHFKEVNDKYGHQVGDEVILSLVDIISKNIRESDIFGRWGGEEFIILLPETNLNQATIVAQNIRKKVQEYRFDKVGQKTISLGVSEFNSNDDSTVFIKRVDDALYKAKATGRNRVVSL</sequence>
<dbReference type="EC" id="2.7.7.65" evidence="2"/>
<keyword evidence="6 9" id="KW-0472">Membrane</keyword>
<evidence type="ECO:0000313" key="12">
    <source>
        <dbReference type="Proteomes" id="UP000002714"/>
    </source>
</evidence>
<accession>Q30SB7</accession>
<keyword evidence="12" id="KW-1185">Reference proteome</keyword>
<dbReference type="HOGENOM" id="CLU_022985_0_1_7"/>
<evidence type="ECO:0000256" key="5">
    <source>
        <dbReference type="ARBA" id="ARBA00022989"/>
    </source>
</evidence>
<dbReference type="AlphaFoldDB" id="Q30SB7"/>
<feature type="transmembrane region" description="Helical" evidence="9">
    <location>
        <begin position="244"/>
        <end position="265"/>
    </location>
</feature>
<evidence type="ECO:0000256" key="8">
    <source>
        <dbReference type="SAM" id="Coils"/>
    </source>
</evidence>
<dbReference type="InterPro" id="IPR029787">
    <property type="entry name" value="Nucleotide_cyclase"/>
</dbReference>
<dbReference type="Gene3D" id="3.30.70.270">
    <property type="match status" value="1"/>
</dbReference>
<dbReference type="PANTHER" id="PTHR45138:SF9">
    <property type="entry name" value="DIGUANYLATE CYCLASE DGCM-RELATED"/>
    <property type="match status" value="1"/>
</dbReference>
<dbReference type="SMART" id="SM00267">
    <property type="entry name" value="GGDEF"/>
    <property type="match status" value="1"/>
</dbReference>
<evidence type="ECO:0000256" key="7">
    <source>
        <dbReference type="ARBA" id="ARBA00034247"/>
    </source>
</evidence>
<feature type="transmembrane region" description="Helical" evidence="9">
    <location>
        <begin position="37"/>
        <end position="54"/>
    </location>
</feature>
<dbReference type="FunFam" id="3.30.70.270:FF:000001">
    <property type="entry name" value="Diguanylate cyclase domain protein"/>
    <property type="match status" value="1"/>
</dbReference>
<evidence type="ECO:0000256" key="1">
    <source>
        <dbReference type="ARBA" id="ARBA00004651"/>
    </source>
</evidence>
<evidence type="ECO:0000313" key="11">
    <source>
        <dbReference type="EMBL" id="ABB44114.1"/>
    </source>
</evidence>
<protein>
    <recommendedName>
        <fullName evidence="2">diguanylate cyclase</fullName>
        <ecNumber evidence="2">2.7.7.65</ecNumber>
    </recommendedName>
</protein>
<proteinExistence type="predicted"/>
<dbReference type="RefSeq" id="WP_011372466.1">
    <property type="nucleotide sequence ID" value="NC_007575.1"/>
</dbReference>
<organism evidence="11 12">
    <name type="scientific">Sulfurimonas denitrificans (strain ATCC 33889 / DSM 1251)</name>
    <name type="common">Thiomicrospira denitrificans (strain ATCC 33889 / DSM 1251)</name>
    <dbReference type="NCBI Taxonomy" id="326298"/>
    <lineage>
        <taxon>Bacteria</taxon>
        <taxon>Pseudomonadati</taxon>
        <taxon>Campylobacterota</taxon>
        <taxon>Epsilonproteobacteria</taxon>
        <taxon>Campylobacterales</taxon>
        <taxon>Sulfurimonadaceae</taxon>
        <taxon>Sulfurimonas</taxon>
    </lineage>
</organism>
<feature type="coiled-coil region" evidence="8">
    <location>
        <begin position="287"/>
        <end position="332"/>
    </location>
</feature>
<dbReference type="Pfam" id="PF05231">
    <property type="entry name" value="MASE1"/>
    <property type="match status" value="1"/>
</dbReference>
<dbReference type="PANTHER" id="PTHR45138">
    <property type="entry name" value="REGULATORY COMPONENTS OF SENSORY TRANSDUCTION SYSTEM"/>
    <property type="match status" value="1"/>
</dbReference>
<evidence type="ECO:0000256" key="6">
    <source>
        <dbReference type="ARBA" id="ARBA00023136"/>
    </source>
</evidence>
<keyword evidence="3" id="KW-1003">Cell membrane</keyword>
<evidence type="ECO:0000256" key="9">
    <source>
        <dbReference type="SAM" id="Phobius"/>
    </source>
</evidence>
<feature type="transmembrane region" description="Helical" evidence="9">
    <location>
        <begin position="271"/>
        <end position="290"/>
    </location>
</feature>
<dbReference type="NCBIfam" id="TIGR00254">
    <property type="entry name" value="GGDEF"/>
    <property type="match status" value="1"/>
</dbReference>
<keyword evidence="5 9" id="KW-1133">Transmembrane helix</keyword>
<keyword evidence="8" id="KW-0175">Coiled coil</keyword>
<evidence type="ECO:0000256" key="4">
    <source>
        <dbReference type="ARBA" id="ARBA00022692"/>
    </source>
</evidence>
<feature type="transmembrane region" description="Helical" evidence="9">
    <location>
        <begin position="12"/>
        <end position="31"/>
    </location>
</feature>
<dbReference type="GO" id="GO:0005886">
    <property type="term" value="C:plasma membrane"/>
    <property type="evidence" value="ECO:0007669"/>
    <property type="project" value="UniProtKB-SubCell"/>
</dbReference>
<reference evidence="11 12" key="1">
    <citation type="journal article" date="2008" name="Appl. Environ. Microbiol.">
        <title>Genome of the epsilonproteobacterial chemolithoautotroph Sulfurimonas denitrificans.</title>
        <authorList>
            <person name="Sievert S.M."/>
            <person name="Scott K.M."/>
            <person name="Klotz M.G."/>
            <person name="Chain P.S.G."/>
            <person name="Hauser L.J."/>
            <person name="Hemp J."/>
            <person name="Huegler M."/>
            <person name="Land M."/>
            <person name="Lapidus A."/>
            <person name="Larimer F.W."/>
            <person name="Lucas S."/>
            <person name="Malfatti S.A."/>
            <person name="Meyer F."/>
            <person name="Paulsen I.T."/>
            <person name="Ren Q."/>
            <person name="Simon J."/>
            <person name="Bailey K."/>
            <person name="Diaz E."/>
            <person name="Fitzpatrick K.A."/>
            <person name="Glover B."/>
            <person name="Gwatney N."/>
            <person name="Korajkic A."/>
            <person name="Long A."/>
            <person name="Mobberley J.M."/>
            <person name="Pantry S.N."/>
            <person name="Pazder G."/>
            <person name="Peterson S."/>
            <person name="Quintanilla J.D."/>
            <person name="Sprinkle R."/>
            <person name="Stephens J."/>
            <person name="Thomas P."/>
            <person name="Vaughn R."/>
            <person name="Weber M.J."/>
            <person name="Wooten L.L."/>
        </authorList>
    </citation>
    <scope>NUCLEOTIDE SEQUENCE [LARGE SCALE GENOMIC DNA]</scope>
    <source>
        <strain evidence="12">ATCC 33889 / DSM 1251</strain>
    </source>
</reference>
<dbReference type="GO" id="GO:0052621">
    <property type="term" value="F:diguanylate cyclase activity"/>
    <property type="evidence" value="ECO:0007669"/>
    <property type="project" value="UniProtKB-EC"/>
</dbReference>
<gene>
    <name evidence="11" type="ordered locus">Suden_0836</name>
</gene>
<evidence type="ECO:0000256" key="3">
    <source>
        <dbReference type="ARBA" id="ARBA00022475"/>
    </source>
</evidence>
<dbReference type="STRING" id="326298.Suden_0836"/>
<comment type="catalytic activity">
    <reaction evidence="7">
        <text>2 GTP = 3',3'-c-di-GMP + 2 diphosphate</text>
        <dbReference type="Rhea" id="RHEA:24898"/>
        <dbReference type="ChEBI" id="CHEBI:33019"/>
        <dbReference type="ChEBI" id="CHEBI:37565"/>
        <dbReference type="ChEBI" id="CHEBI:58805"/>
        <dbReference type="EC" id="2.7.7.65"/>
    </reaction>
</comment>
<dbReference type="Proteomes" id="UP000002714">
    <property type="component" value="Chromosome"/>
</dbReference>
<dbReference type="Pfam" id="PF00990">
    <property type="entry name" value="GGDEF"/>
    <property type="match status" value="1"/>
</dbReference>
<comment type="subcellular location">
    <subcellularLocation>
        <location evidence="1">Cell membrane</location>
        <topology evidence="1">Multi-pass membrane protein</topology>
    </subcellularLocation>
</comment>
<dbReference type="InterPro" id="IPR043128">
    <property type="entry name" value="Rev_trsase/Diguanyl_cyclase"/>
</dbReference>
<dbReference type="SUPFAM" id="SSF55073">
    <property type="entry name" value="Nucleotide cyclase"/>
    <property type="match status" value="1"/>
</dbReference>
<dbReference type="PROSITE" id="PS50887">
    <property type="entry name" value="GGDEF"/>
    <property type="match status" value="1"/>
</dbReference>